<feature type="domain" description="HTH asnC-type" evidence="1">
    <location>
        <begin position="2"/>
        <end position="36"/>
    </location>
</feature>
<name>X1BRZ9_9ZZZZ</name>
<dbReference type="AlphaFoldDB" id="X1BRZ9"/>
<dbReference type="InterPro" id="IPR036390">
    <property type="entry name" value="WH_DNA-bd_sf"/>
</dbReference>
<dbReference type="Gene3D" id="1.10.10.10">
    <property type="entry name" value="Winged helix-like DNA-binding domain superfamily/Winged helix DNA-binding domain"/>
    <property type="match status" value="1"/>
</dbReference>
<gene>
    <name evidence="2" type="ORF">S01H4_49313</name>
</gene>
<proteinExistence type="predicted"/>
<accession>X1BRZ9</accession>
<reference evidence="2" key="1">
    <citation type="journal article" date="2014" name="Front. Microbiol.">
        <title>High frequency of phylogenetically diverse reductive dehalogenase-homologous genes in deep subseafloor sedimentary metagenomes.</title>
        <authorList>
            <person name="Kawai M."/>
            <person name="Futagami T."/>
            <person name="Toyoda A."/>
            <person name="Takaki Y."/>
            <person name="Nishi S."/>
            <person name="Hori S."/>
            <person name="Arai W."/>
            <person name="Tsubouchi T."/>
            <person name="Morono Y."/>
            <person name="Uchiyama I."/>
            <person name="Ito T."/>
            <person name="Fujiyama A."/>
            <person name="Inagaki F."/>
            <person name="Takami H."/>
        </authorList>
    </citation>
    <scope>NUCLEOTIDE SEQUENCE</scope>
    <source>
        <strain evidence="2">Expedition CK06-06</strain>
    </source>
</reference>
<evidence type="ECO:0000259" key="1">
    <source>
        <dbReference type="Pfam" id="PF13404"/>
    </source>
</evidence>
<dbReference type="GO" id="GO:0043565">
    <property type="term" value="F:sequence-specific DNA binding"/>
    <property type="evidence" value="ECO:0007669"/>
    <property type="project" value="InterPro"/>
</dbReference>
<dbReference type="InterPro" id="IPR000485">
    <property type="entry name" value="AsnC-type_HTH_dom"/>
</dbReference>
<dbReference type="SUPFAM" id="SSF46785">
    <property type="entry name" value="Winged helix' DNA-binding domain"/>
    <property type="match status" value="1"/>
</dbReference>
<protein>
    <recommendedName>
        <fullName evidence="1">HTH asnC-type domain-containing protein</fullName>
    </recommendedName>
</protein>
<dbReference type="Pfam" id="PF13404">
    <property type="entry name" value="HTH_AsnC-type"/>
    <property type="match status" value="1"/>
</dbReference>
<evidence type="ECO:0000313" key="2">
    <source>
        <dbReference type="EMBL" id="GAG98484.1"/>
    </source>
</evidence>
<organism evidence="2">
    <name type="scientific">marine sediment metagenome</name>
    <dbReference type="NCBI Taxonomy" id="412755"/>
    <lineage>
        <taxon>unclassified sequences</taxon>
        <taxon>metagenomes</taxon>
        <taxon>ecological metagenomes</taxon>
    </lineage>
</organism>
<dbReference type="InterPro" id="IPR036388">
    <property type="entry name" value="WH-like_DNA-bd_sf"/>
</dbReference>
<comment type="caution">
    <text evidence="2">The sequence shown here is derived from an EMBL/GenBank/DDBJ whole genome shotgun (WGS) entry which is preliminary data.</text>
</comment>
<dbReference type="EMBL" id="BART01027885">
    <property type="protein sequence ID" value="GAG98484.1"/>
    <property type="molecule type" value="Genomic_DNA"/>
</dbReference>
<sequence length="50" mass="5557">MALVDLIQTDGKFSQAALARKYGVSRQAVSVRMRNLSNVPFMKNMKVIAT</sequence>